<gene>
    <name evidence="2" type="ORF">NP233_g6167</name>
</gene>
<evidence type="ECO:0000313" key="3">
    <source>
        <dbReference type="Proteomes" id="UP001213000"/>
    </source>
</evidence>
<dbReference type="AlphaFoldDB" id="A0AAD5VRG9"/>
<accession>A0AAD5VRG9</accession>
<organism evidence="2 3">
    <name type="scientific">Leucocoprinus birnbaumii</name>
    <dbReference type="NCBI Taxonomy" id="56174"/>
    <lineage>
        <taxon>Eukaryota</taxon>
        <taxon>Fungi</taxon>
        <taxon>Dikarya</taxon>
        <taxon>Basidiomycota</taxon>
        <taxon>Agaricomycotina</taxon>
        <taxon>Agaricomycetes</taxon>
        <taxon>Agaricomycetidae</taxon>
        <taxon>Agaricales</taxon>
        <taxon>Agaricineae</taxon>
        <taxon>Agaricaceae</taxon>
        <taxon>Leucocoprinus</taxon>
    </lineage>
</organism>
<feature type="region of interest" description="Disordered" evidence="1">
    <location>
        <begin position="60"/>
        <end position="84"/>
    </location>
</feature>
<sequence length="198" mass="21408">MGDIYRAEEFSLSANTLINSVYSTTVGPYIDANVNARASAELSEPDDITIYNFSLEYSDEDSVHSSDSSSTEASGLSRFDEGTDTTSQATSFESLLLFAPPPTASSFDSDLNYPYPWSAVYAISRRHSDEGSRETAASLRARLSDDGSSEASVSRRGSDSESSAASHSNRRSCLSSLLCRLVQIIKRLGCVIRQLTGL</sequence>
<dbReference type="EMBL" id="JANIEX010000390">
    <property type="protein sequence ID" value="KAJ3567741.1"/>
    <property type="molecule type" value="Genomic_DNA"/>
</dbReference>
<feature type="compositionally biased region" description="Low complexity" evidence="1">
    <location>
        <begin position="151"/>
        <end position="166"/>
    </location>
</feature>
<evidence type="ECO:0000313" key="2">
    <source>
        <dbReference type="EMBL" id="KAJ3567741.1"/>
    </source>
</evidence>
<protein>
    <submittedName>
        <fullName evidence="2">Uncharacterized protein</fullName>
    </submittedName>
</protein>
<proteinExistence type="predicted"/>
<comment type="caution">
    <text evidence="2">The sequence shown here is derived from an EMBL/GenBank/DDBJ whole genome shotgun (WGS) entry which is preliminary data.</text>
</comment>
<feature type="compositionally biased region" description="Low complexity" evidence="1">
    <location>
        <begin position="65"/>
        <end position="77"/>
    </location>
</feature>
<name>A0AAD5VRG9_9AGAR</name>
<feature type="region of interest" description="Disordered" evidence="1">
    <location>
        <begin position="133"/>
        <end position="166"/>
    </location>
</feature>
<reference evidence="2" key="1">
    <citation type="submission" date="2022-07" db="EMBL/GenBank/DDBJ databases">
        <title>Genome Sequence of Leucocoprinus birnbaumii.</title>
        <authorList>
            <person name="Buettner E."/>
        </authorList>
    </citation>
    <scope>NUCLEOTIDE SEQUENCE</scope>
    <source>
        <strain evidence="2">VT141</strain>
    </source>
</reference>
<evidence type="ECO:0000256" key="1">
    <source>
        <dbReference type="SAM" id="MobiDB-lite"/>
    </source>
</evidence>
<keyword evidence="3" id="KW-1185">Reference proteome</keyword>
<dbReference type="Proteomes" id="UP001213000">
    <property type="component" value="Unassembled WGS sequence"/>
</dbReference>